<dbReference type="PIRSF" id="PIRSF005578">
    <property type="entry name" value="TlyA"/>
    <property type="match status" value="1"/>
</dbReference>
<comment type="caution">
    <text evidence="5">The sequence shown here is derived from an EMBL/GenBank/DDBJ whole genome shotgun (WGS) entry which is preliminary data.</text>
</comment>
<dbReference type="Pfam" id="PF01479">
    <property type="entry name" value="S4"/>
    <property type="match status" value="1"/>
</dbReference>
<dbReference type="EC" id="2.1.1.227" evidence="5"/>
<dbReference type="InterPro" id="IPR047048">
    <property type="entry name" value="TlyA"/>
</dbReference>
<dbReference type="NCBIfam" id="TIGR00478">
    <property type="entry name" value="tly"/>
    <property type="match status" value="1"/>
</dbReference>
<dbReference type="GO" id="GO:0003723">
    <property type="term" value="F:RNA binding"/>
    <property type="evidence" value="ECO:0007669"/>
    <property type="project" value="UniProtKB-KW"/>
</dbReference>
<dbReference type="GO" id="GO:0032259">
    <property type="term" value="P:methylation"/>
    <property type="evidence" value="ECO:0007669"/>
    <property type="project" value="UniProtKB-KW"/>
</dbReference>
<keyword evidence="5" id="KW-0808">Transferase</keyword>
<feature type="domain" description="RNA-binding S4" evidence="4">
    <location>
        <begin position="6"/>
        <end position="71"/>
    </location>
</feature>
<dbReference type="SMART" id="SM00363">
    <property type="entry name" value="S4"/>
    <property type="match status" value="1"/>
</dbReference>
<dbReference type="InterPro" id="IPR002942">
    <property type="entry name" value="S4_RNA-bd"/>
</dbReference>
<dbReference type="EMBL" id="JACHOO010000002">
    <property type="protein sequence ID" value="MBB5752088.1"/>
    <property type="molecule type" value="Genomic_DNA"/>
</dbReference>
<evidence type="ECO:0000313" key="5">
    <source>
        <dbReference type="EMBL" id="MBB5752088.1"/>
    </source>
</evidence>
<dbReference type="RefSeq" id="WP_183853440.1">
    <property type="nucleotide sequence ID" value="NZ_JACHOO010000002.1"/>
</dbReference>
<organism evidence="5 6">
    <name type="scientific">Prosthecomicrobium pneumaticum</name>
    <dbReference type="NCBI Taxonomy" id="81895"/>
    <lineage>
        <taxon>Bacteria</taxon>
        <taxon>Pseudomonadati</taxon>
        <taxon>Pseudomonadota</taxon>
        <taxon>Alphaproteobacteria</taxon>
        <taxon>Hyphomicrobiales</taxon>
        <taxon>Kaistiaceae</taxon>
        <taxon>Prosthecomicrobium</taxon>
    </lineage>
</organism>
<evidence type="ECO:0000259" key="4">
    <source>
        <dbReference type="SMART" id="SM00363"/>
    </source>
</evidence>
<evidence type="ECO:0000313" key="6">
    <source>
        <dbReference type="Proteomes" id="UP000523821"/>
    </source>
</evidence>
<dbReference type="Gene3D" id="3.10.290.10">
    <property type="entry name" value="RNA-binding S4 domain"/>
    <property type="match status" value="1"/>
</dbReference>
<dbReference type="Pfam" id="PF01728">
    <property type="entry name" value="FtsJ"/>
    <property type="match status" value="1"/>
</dbReference>
<keyword evidence="1 3" id="KW-0694">RNA-binding</keyword>
<dbReference type="InterPro" id="IPR029063">
    <property type="entry name" value="SAM-dependent_MTases_sf"/>
</dbReference>
<gene>
    <name evidence="5" type="ORF">GGQ63_001140</name>
</gene>
<dbReference type="InterPro" id="IPR002877">
    <property type="entry name" value="RNA_MeTrfase_FtsJ_dom"/>
</dbReference>
<dbReference type="InterPro" id="IPR036986">
    <property type="entry name" value="S4_RNA-bd_sf"/>
</dbReference>
<dbReference type="SUPFAM" id="SSF53335">
    <property type="entry name" value="S-adenosyl-L-methionine-dependent methyltransferases"/>
    <property type="match status" value="1"/>
</dbReference>
<dbReference type="Gene3D" id="3.40.50.150">
    <property type="entry name" value="Vaccinia Virus protein VP39"/>
    <property type="match status" value="1"/>
</dbReference>
<sequence length="254" mass="25842">MTDPSLRLDQALVARGLVPTRARARDAILRGHVRVAGRLADKPGTSVPHDAELAIDDPASAYVSRAALKLVAGLDAFGYDPAGRVALDLGASTGGFTQVLLERGAARVHAFDVGHGQLHPALAADPRVVSREGFNVRDLTAAEIGEPVGAVVSDLSFISLRLGLPPALTLAAPGAFLVALIKPQFEVGRAHVGKGGLVRDGAAIDAAVEGIRAFVAATPGWIVEGVAPSPITGGDGNREFLIGARKKGGGGAGA</sequence>
<dbReference type="GO" id="GO:0008168">
    <property type="term" value="F:methyltransferase activity"/>
    <property type="evidence" value="ECO:0007669"/>
    <property type="project" value="UniProtKB-KW"/>
</dbReference>
<proteinExistence type="inferred from homology"/>
<evidence type="ECO:0000256" key="1">
    <source>
        <dbReference type="ARBA" id="ARBA00022884"/>
    </source>
</evidence>
<evidence type="ECO:0000256" key="2">
    <source>
        <dbReference type="ARBA" id="ARBA00029460"/>
    </source>
</evidence>
<dbReference type="PANTHER" id="PTHR32319:SF0">
    <property type="entry name" value="BACTERIAL HEMOLYSIN-LIKE PROTEIN"/>
    <property type="match status" value="1"/>
</dbReference>
<dbReference type="InterPro" id="IPR004538">
    <property type="entry name" value="Hemolysin_A/TlyA"/>
</dbReference>
<dbReference type="Proteomes" id="UP000523821">
    <property type="component" value="Unassembled WGS sequence"/>
</dbReference>
<dbReference type="EC" id="2.1.1.226" evidence="5"/>
<accession>A0A7W9CV24</accession>
<dbReference type="CDD" id="cd02440">
    <property type="entry name" value="AdoMet_MTases"/>
    <property type="match status" value="1"/>
</dbReference>
<dbReference type="PANTHER" id="PTHR32319">
    <property type="entry name" value="BACTERIAL HEMOLYSIN-LIKE PROTEIN"/>
    <property type="match status" value="1"/>
</dbReference>
<comment type="similarity">
    <text evidence="2">Belongs to the TlyA family.</text>
</comment>
<name>A0A7W9CV24_9HYPH</name>
<dbReference type="CDD" id="cd00165">
    <property type="entry name" value="S4"/>
    <property type="match status" value="1"/>
</dbReference>
<keyword evidence="6" id="KW-1185">Reference proteome</keyword>
<reference evidence="5 6" key="1">
    <citation type="submission" date="2020-08" db="EMBL/GenBank/DDBJ databases">
        <title>Genomic Encyclopedia of Type Strains, Phase IV (KMG-IV): sequencing the most valuable type-strain genomes for metagenomic binning, comparative biology and taxonomic classification.</title>
        <authorList>
            <person name="Goeker M."/>
        </authorList>
    </citation>
    <scope>NUCLEOTIDE SEQUENCE [LARGE SCALE GENOMIC DNA]</scope>
    <source>
        <strain evidence="5 6">DSM 16268</strain>
    </source>
</reference>
<protein>
    <submittedName>
        <fullName evidence="5">23S rRNA (Cytidine1920-2'-O)/16S rRNA (Cytidine1409-2'-O)-methyltransferase</fullName>
        <ecNumber evidence="5">2.1.1.226</ecNumber>
        <ecNumber evidence="5">2.1.1.227</ecNumber>
    </submittedName>
</protein>
<dbReference type="AlphaFoldDB" id="A0A7W9CV24"/>
<keyword evidence="5" id="KW-0489">Methyltransferase</keyword>
<dbReference type="PROSITE" id="PS50889">
    <property type="entry name" value="S4"/>
    <property type="match status" value="1"/>
</dbReference>
<dbReference type="SUPFAM" id="SSF55174">
    <property type="entry name" value="Alpha-L RNA-binding motif"/>
    <property type="match status" value="1"/>
</dbReference>
<evidence type="ECO:0000256" key="3">
    <source>
        <dbReference type="PROSITE-ProRule" id="PRU00182"/>
    </source>
</evidence>